<dbReference type="PROSITE" id="PS00307">
    <property type="entry name" value="LECTIN_LEGUME_BETA"/>
    <property type="match status" value="1"/>
</dbReference>
<reference evidence="5" key="1">
    <citation type="journal article" date="2020" name="Nat. Commun.">
        <title>Genome assembly of wild tea tree DASZ reveals pedigree and selection history of tea varieties.</title>
        <authorList>
            <person name="Zhang W."/>
            <person name="Zhang Y."/>
            <person name="Qiu H."/>
            <person name="Guo Y."/>
            <person name="Wan H."/>
            <person name="Zhang X."/>
            <person name="Scossa F."/>
            <person name="Alseekh S."/>
            <person name="Zhang Q."/>
            <person name="Wang P."/>
            <person name="Xu L."/>
            <person name="Schmidt M.H."/>
            <person name="Jia X."/>
            <person name="Li D."/>
            <person name="Zhu A."/>
            <person name="Guo F."/>
            <person name="Chen W."/>
            <person name="Ni D."/>
            <person name="Usadel B."/>
            <person name="Fernie A.R."/>
            <person name="Wen W."/>
        </authorList>
    </citation>
    <scope>NUCLEOTIDE SEQUENCE [LARGE SCALE GENOMIC DNA]</scope>
    <source>
        <strain evidence="5">cv. G240</strain>
    </source>
</reference>
<name>A0A7J7GNX4_CAMSI</name>
<dbReference type="EMBL" id="JACBKZ010000010">
    <property type="protein sequence ID" value="KAF5941136.1"/>
    <property type="molecule type" value="Genomic_DNA"/>
</dbReference>
<dbReference type="InterPro" id="IPR019825">
    <property type="entry name" value="Lectin_legB_Mn/Ca_BS"/>
</dbReference>
<dbReference type="PANTHER" id="PTHR32401">
    <property type="entry name" value="CONCANAVALIN A-LIKE LECTIN FAMILY PROTEIN"/>
    <property type="match status" value="1"/>
</dbReference>
<accession>A0A7J7GNX4</accession>
<feature type="domain" description="Legume lectin" evidence="3">
    <location>
        <begin position="1"/>
        <end position="173"/>
    </location>
</feature>
<dbReference type="CDD" id="cd06899">
    <property type="entry name" value="lectin_legume_LecRK_Arcelin_ConA"/>
    <property type="match status" value="1"/>
</dbReference>
<keyword evidence="5" id="KW-1185">Reference proteome</keyword>
<dbReference type="GO" id="GO:0030246">
    <property type="term" value="F:carbohydrate binding"/>
    <property type="evidence" value="ECO:0007669"/>
    <property type="project" value="UniProtKB-KW"/>
</dbReference>
<gene>
    <name evidence="4" type="ORF">HYC85_022303</name>
</gene>
<evidence type="ECO:0000256" key="2">
    <source>
        <dbReference type="ARBA" id="ARBA00022734"/>
    </source>
</evidence>
<sequence length="175" mass="19186">MGHNFYDVPLHFKNSTNGSVFSFSTTFIFAIVPKHADIGSNGMAFVISPSNNFQAALPDGYLGLLNDVNMGNSSNHIVAVELDTFQDLEFKDIDDNHVGININILESIISAHAGYFHAGKNGTIKYLNLKSGDPMQVWAEYNGVNKQFNVTLYPIDVPKPDLPLLSLTLDLTSHA</sequence>
<comment type="similarity">
    <text evidence="1">Belongs to the leguminous lectin family.</text>
</comment>
<organism evidence="4 5">
    <name type="scientific">Camellia sinensis</name>
    <name type="common">Tea plant</name>
    <name type="synonym">Thea sinensis</name>
    <dbReference type="NCBI Taxonomy" id="4442"/>
    <lineage>
        <taxon>Eukaryota</taxon>
        <taxon>Viridiplantae</taxon>
        <taxon>Streptophyta</taxon>
        <taxon>Embryophyta</taxon>
        <taxon>Tracheophyta</taxon>
        <taxon>Spermatophyta</taxon>
        <taxon>Magnoliopsida</taxon>
        <taxon>eudicotyledons</taxon>
        <taxon>Gunneridae</taxon>
        <taxon>Pentapetalae</taxon>
        <taxon>asterids</taxon>
        <taxon>Ericales</taxon>
        <taxon>Theaceae</taxon>
        <taxon>Camellia</taxon>
    </lineage>
</organism>
<dbReference type="Gene3D" id="2.60.120.200">
    <property type="match status" value="1"/>
</dbReference>
<dbReference type="InterPro" id="IPR050258">
    <property type="entry name" value="Leguminous_Lectin"/>
</dbReference>
<evidence type="ECO:0000259" key="3">
    <source>
        <dbReference type="Pfam" id="PF00139"/>
    </source>
</evidence>
<evidence type="ECO:0000313" key="4">
    <source>
        <dbReference type="EMBL" id="KAF5941136.1"/>
    </source>
</evidence>
<dbReference type="InterPro" id="IPR013320">
    <property type="entry name" value="ConA-like_dom_sf"/>
</dbReference>
<comment type="caution">
    <text evidence="4">The sequence shown here is derived from an EMBL/GenBank/DDBJ whole genome shotgun (WGS) entry which is preliminary data.</text>
</comment>
<dbReference type="SUPFAM" id="SSF49899">
    <property type="entry name" value="Concanavalin A-like lectins/glucanases"/>
    <property type="match status" value="1"/>
</dbReference>
<dbReference type="AlphaFoldDB" id="A0A7J7GNX4"/>
<dbReference type="Pfam" id="PF00139">
    <property type="entry name" value="Lectin_legB"/>
    <property type="match status" value="1"/>
</dbReference>
<dbReference type="InterPro" id="IPR001220">
    <property type="entry name" value="Legume_lectin_dom"/>
</dbReference>
<evidence type="ECO:0000313" key="5">
    <source>
        <dbReference type="Proteomes" id="UP000593564"/>
    </source>
</evidence>
<dbReference type="Proteomes" id="UP000593564">
    <property type="component" value="Unassembled WGS sequence"/>
</dbReference>
<protein>
    <recommendedName>
        <fullName evidence="3">Legume lectin domain-containing protein</fullName>
    </recommendedName>
</protein>
<evidence type="ECO:0000256" key="1">
    <source>
        <dbReference type="ARBA" id="ARBA00007606"/>
    </source>
</evidence>
<proteinExistence type="inferred from homology"/>
<keyword evidence="2" id="KW-0430">Lectin</keyword>
<dbReference type="PANTHER" id="PTHR32401:SF50">
    <property type="entry name" value="OS07G0133000 PROTEIN"/>
    <property type="match status" value="1"/>
</dbReference>
<reference evidence="4 5" key="2">
    <citation type="submission" date="2020-07" db="EMBL/GenBank/DDBJ databases">
        <title>Genome assembly of wild tea tree DASZ reveals pedigree and selection history of tea varieties.</title>
        <authorList>
            <person name="Zhang W."/>
        </authorList>
    </citation>
    <scope>NUCLEOTIDE SEQUENCE [LARGE SCALE GENOMIC DNA]</scope>
    <source>
        <strain evidence="5">cv. G240</strain>
        <tissue evidence="4">Leaf</tissue>
    </source>
</reference>